<evidence type="ECO:0000256" key="2">
    <source>
        <dbReference type="ARBA" id="ARBA00023015"/>
    </source>
</evidence>
<dbReference type="AlphaFoldDB" id="A0A1T2XHL5"/>
<gene>
    <name evidence="6" type="ORF">BVG16_09825</name>
</gene>
<evidence type="ECO:0000313" key="7">
    <source>
        <dbReference type="Proteomes" id="UP000190188"/>
    </source>
</evidence>
<reference evidence="6 7" key="1">
    <citation type="submission" date="2017-01" db="EMBL/GenBank/DDBJ databases">
        <title>Genome analysis of Paenibacillus selenitrireducens ES3-24.</title>
        <authorList>
            <person name="Xu D."/>
            <person name="Yao R."/>
            <person name="Zheng S."/>
        </authorList>
    </citation>
    <scope>NUCLEOTIDE SEQUENCE [LARGE SCALE GENOMIC DNA]</scope>
    <source>
        <strain evidence="6 7">ES3-24</strain>
    </source>
</reference>
<dbReference type="STRING" id="1324314.BVG16_09825"/>
<evidence type="ECO:0000313" key="6">
    <source>
        <dbReference type="EMBL" id="OPA79371.1"/>
    </source>
</evidence>
<dbReference type="GO" id="GO:0005829">
    <property type="term" value="C:cytosol"/>
    <property type="evidence" value="ECO:0007669"/>
    <property type="project" value="TreeGrafter"/>
</dbReference>
<protein>
    <submittedName>
        <fullName evidence="6">LysR family transcriptional regulator</fullName>
    </submittedName>
</protein>
<dbReference type="RefSeq" id="WP_078498371.1">
    <property type="nucleotide sequence ID" value="NZ_MSZX01000003.1"/>
</dbReference>
<dbReference type="Proteomes" id="UP000190188">
    <property type="component" value="Unassembled WGS sequence"/>
</dbReference>
<dbReference type="GO" id="GO:0003700">
    <property type="term" value="F:DNA-binding transcription factor activity"/>
    <property type="evidence" value="ECO:0007669"/>
    <property type="project" value="InterPro"/>
</dbReference>
<sequence>MQLEQLTCVIEVAKTGSFTAAAHNLHVTLSAVSQSISNLESELGVSLFVRSRIGATPTPEGQVLIKKAFEVVAKANELREEAAGYANTQHGELRLAAFPGPLLLAMDAILDFKRDYPYIQLDISEKGIEQIMDDVRHNEVDLGLVILSEHFQHKSGGLQIGRLLQGRMVVAVNRNSPLALSKSVTLDDLKHEGLVLYNEDYLTGFMERYKSKLDPSNVLFYTNNTSAIVKAVRDGMASTIGLNFSFLNEPSVRQGEIVTVNLEIENMDPVHLGWVRAEGRHFPKASELFIQKLKYRLEQFG</sequence>
<evidence type="ECO:0000256" key="1">
    <source>
        <dbReference type="ARBA" id="ARBA00009437"/>
    </source>
</evidence>
<dbReference type="SUPFAM" id="SSF53850">
    <property type="entry name" value="Periplasmic binding protein-like II"/>
    <property type="match status" value="1"/>
</dbReference>
<evidence type="ECO:0000259" key="5">
    <source>
        <dbReference type="PROSITE" id="PS50931"/>
    </source>
</evidence>
<dbReference type="OrthoDB" id="9803735at2"/>
<dbReference type="InterPro" id="IPR036388">
    <property type="entry name" value="WH-like_DNA-bd_sf"/>
</dbReference>
<dbReference type="PANTHER" id="PTHR30419">
    <property type="entry name" value="HTH-TYPE TRANSCRIPTIONAL REGULATOR YBHD"/>
    <property type="match status" value="1"/>
</dbReference>
<dbReference type="PANTHER" id="PTHR30419:SF8">
    <property type="entry name" value="NITROGEN ASSIMILATION TRANSCRIPTIONAL ACTIVATOR-RELATED"/>
    <property type="match status" value="1"/>
</dbReference>
<feature type="domain" description="HTH lysR-type" evidence="5">
    <location>
        <begin position="1"/>
        <end position="58"/>
    </location>
</feature>
<dbReference type="InterPro" id="IPR050950">
    <property type="entry name" value="HTH-type_LysR_regulators"/>
</dbReference>
<dbReference type="InterPro" id="IPR036390">
    <property type="entry name" value="WH_DNA-bd_sf"/>
</dbReference>
<dbReference type="Pfam" id="PF00126">
    <property type="entry name" value="HTH_1"/>
    <property type="match status" value="1"/>
</dbReference>
<dbReference type="CDD" id="cd05466">
    <property type="entry name" value="PBP2_LTTR_substrate"/>
    <property type="match status" value="1"/>
</dbReference>
<dbReference type="PRINTS" id="PR00039">
    <property type="entry name" value="HTHLYSR"/>
</dbReference>
<comment type="caution">
    <text evidence="6">The sequence shown here is derived from an EMBL/GenBank/DDBJ whole genome shotgun (WGS) entry which is preliminary data.</text>
</comment>
<dbReference type="InterPro" id="IPR005119">
    <property type="entry name" value="LysR_subst-bd"/>
</dbReference>
<organism evidence="6 7">
    <name type="scientific">Paenibacillus selenitireducens</name>
    <dbReference type="NCBI Taxonomy" id="1324314"/>
    <lineage>
        <taxon>Bacteria</taxon>
        <taxon>Bacillati</taxon>
        <taxon>Bacillota</taxon>
        <taxon>Bacilli</taxon>
        <taxon>Bacillales</taxon>
        <taxon>Paenibacillaceae</taxon>
        <taxon>Paenibacillus</taxon>
    </lineage>
</organism>
<dbReference type="PROSITE" id="PS50931">
    <property type="entry name" value="HTH_LYSR"/>
    <property type="match status" value="1"/>
</dbReference>
<name>A0A1T2XHL5_9BACL</name>
<dbReference type="EMBL" id="MSZX01000003">
    <property type="protein sequence ID" value="OPA79371.1"/>
    <property type="molecule type" value="Genomic_DNA"/>
</dbReference>
<comment type="similarity">
    <text evidence="1">Belongs to the LysR transcriptional regulatory family.</text>
</comment>
<dbReference type="GO" id="GO:0003677">
    <property type="term" value="F:DNA binding"/>
    <property type="evidence" value="ECO:0007669"/>
    <property type="project" value="UniProtKB-KW"/>
</dbReference>
<evidence type="ECO:0000256" key="3">
    <source>
        <dbReference type="ARBA" id="ARBA00023125"/>
    </source>
</evidence>
<evidence type="ECO:0000256" key="4">
    <source>
        <dbReference type="ARBA" id="ARBA00023163"/>
    </source>
</evidence>
<keyword evidence="3" id="KW-0238">DNA-binding</keyword>
<accession>A0A1T2XHL5</accession>
<dbReference type="Gene3D" id="1.10.10.10">
    <property type="entry name" value="Winged helix-like DNA-binding domain superfamily/Winged helix DNA-binding domain"/>
    <property type="match status" value="1"/>
</dbReference>
<keyword evidence="2" id="KW-0805">Transcription regulation</keyword>
<dbReference type="FunFam" id="1.10.10.10:FF:000001">
    <property type="entry name" value="LysR family transcriptional regulator"/>
    <property type="match status" value="1"/>
</dbReference>
<proteinExistence type="inferred from homology"/>
<dbReference type="Pfam" id="PF03466">
    <property type="entry name" value="LysR_substrate"/>
    <property type="match status" value="1"/>
</dbReference>
<keyword evidence="7" id="KW-1185">Reference proteome</keyword>
<dbReference type="SUPFAM" id="SSF46785">
    <property type="entry name" value="Winged helix' DNA-binding domain"/>
    <property type="match status" value="1"/>
</dbReference>
<keyword evidence="4" id="KW-0804">Transcription</keyword>
<dbReference type="InterPro" id="IPR000847">
    <property type="entry name" value="LysR_HTH_N"/>
</dbReference>
<dbReference type="Gene3D" id="3.40.190.290">
    <property type="match status" value="1"/>
</dbReference>